<gene>
    <name evidence="2" type="ORF">FRZ00_26450</name>
</gene>
<feature type="compositionally biased region" description="Pro residues" evidence="1">
    <location>
        <begin position="1"/>
        <end position="11"/>
    </location>
</feature>
<dbReference type="Pfam" id="PF20329">
    <property type="entry name" value="DUF6624"/>
    <property type="match status" value="1"/>
</dbReference>
<dbReference type="Proteomes" id="UP000327000">
    <property type="component" value="Unassembled WGS sequence"/>
</dbReference>
<sequence length="204" mass="22824">MFATSSPPPSGPWAGAARTEPQPRAPLRTDLLDTLMRLHREGVAARETRRLVPDAIEHRDLIRWEQRAARELRSMFDEVGWPGLDVVGEVGAEAAWWCVLLCDRLTAFQRDAHGLLQDAGERQAAPARHLAYLDDRLLMHHGEPQQFGTQHQLFADGCVEPYPVDNPALVAERRRSIGLPPTACRTAALRLLSLTRGPPLDDHR</sequence>
<protein>
    <submittedName>
        <fullName evidence="2">Uncharacterized protein</fullName>
    </submittedName>
</protein>
<dbReference type="OrthoDB" id="22038at2"/>
<dbReference type="InterPro" id="IPR046732">
    <property type="entry name" value="DUF6624"/>
</dbReference>
<organism evidence="2 3">
    <name type="scientific">Streptomyces mobaraensis</name>
    <name type="common">Streptoverticillium mobaraense</name>
    <dbReference type="NCBI Taxonomy" id="35621"/>
    <lineage>
        <taxon>Bacteria</taxon>
        <taxon>Bacillati</taxon>
        <taxon>Actinomycetota</taxon>
        <taxon>Actinomycetes</taxon>
        <taxon>Kitasatosporales</taxon>
        <taxon>Streptomycetaceae</taxon>
        <taxon>Streptomyces</taxon>
    </lineage>
</organism>
<reference evidence="2 3" key="1">
    <citation type="journal article" date="2019" name="Microb. Cell Fact.">
        <title>Exploring novel herbicidin analogues by transcriptional regulator overexpression and MS/MS molecular networking.</title>
        <authorList>
            <person name="Shi Y."/>
            <person name="Gu R."/>
            <person name="Li Y."/>
            <person name="Wang X."/>
            <person name="Ren W."/>
            <person name="Li X."/>
            <person name="Wang L."/>
            <person name="Xie Y."/>
            <person name="Hong B."/>
        </authorList>
    </citation>
    <scope>NUCLEOTIDE SEQUENCE [LARGE SCALE GENOMIC DNA]</scope>
    <source>
        <strain evidence="2 3">US-43</strain>
    </source>
</reference>
<dbReference type="EMBL" id="VOKX01000106">
    <property type="protein sequence ID" value="KAB7835763.1"/>
    <property type="molecule type" value="Genomic_DNA"/>
</dbReference>
<accession>A0A5N5W325</accession>
<evidence type="ECO:0000256" key="1">
    <source>
        <dbReference type="SAM" id="MobiDB-lite"/>
    </source>
</evidence>
<keyword evidence="3" id="KW-1185">Reference proteome</keyword>
<dbReference type="RefSeq" id="WP_152265220.1">
    <property type="nucleotide sequence ID" value="NZ_VOKX01000106.1"/>
</dbReference>
<evidence type="ECO:0000313" key="3">
    <source>
        <dbReference type="Proteomes" id="UP000327000"/>
    </source>
</evidence>
<dbReference type="AlphaFoldDB" id="A0A5N5W325"/>
<evidence type="ECO:0000313" key="2">
    <source>
        <dbReference type="EMBL" id="KAB7835763.1"/>
    </source>
</evidence>
<feature type="region of interest" description="Disordered" evidence="1">
    <location>
        <begin position="1"/>
        <end position="24"/>
    </location>
</feature>
<comment type="caution">
    <text evidence="2">The sequence shown here is derived from an EMBL/GenBank/DDBJ whole genome shotgun (WGS) entry which is preliminary data.</text>
</comment>
<proteinExistence type="predicted"/>
<name>A0A5N5W325_STRMB</name>